<dbReference type="SUPFAM" id="SSF56219">
    <property type="entry name" value="DNase I-like"/>
    <property type="match status" value="1"/>
</dbReference>
<feature type="non-terminal residue" evidence="1">
    <location>
        <position position="389"/>
    </location>
</feature>
<dbReference type="AlphaFoldDB" id="A0AAE0V362"/>
<dbReference type="PANTHER" id="PTHR47510">
    <property type="entry name" value="REVERSE TRANSCRIPTASE DOMAIN-CONTAINING PROTEIN"/>
    <property type="match status" value="1"/>
</dbReference>
<dbReference type="InterPro" id="IPR036691">
    <property type="entry name" value="Endo/exonu/phosph_ase_sf"/>
</dbReference>
<evidence type="ECO:0008006" key="3">
    <source>
        <dbReference type="Google" id="ProtNLM"/>
    </source>
</evidence>
<gene>
    <name evidence="1" type="ORF">QTP70_015115</name>
</gene>
<protein>
    <recommendedName>
        <fullName evidence="3">Reverse transcriptase domain-containing protein</fullName>
    </recommendedName>
</protein>
<sequence length="389" mass="43217">EFTTIFIVGVYIPPSTNAKEALCELYGAISMLQNAHPDGLFIIAGDFNQANLKSVLPKFHQYVDFATRGVNALDLVYINIPGAYPAEPRPHLGYSDHISGMLIPAYRPLIRRSKPVLKQLKTCPAGATSALQDCFECTDWDMFREAATNGETTDLEEYTSSVTSYIGKCIDDVTVSVYITTRPNQKPWMTAKSSGDMWQGIQSITNCRTVSTACDSDASLRHALNSFDTRFEARNDVTARKTIPPPEDQVLCLTTANVRKTLHRVNPRKTAGPGLVLRECAEQLADVFTDIFSISLSSAVIPTCLKTTTIIPVPKNSPVSCLNDCRPVALTPIIMKYFERLIMMHIKNLLPPSLDSMQFVYRPNRSTDDAINITLHLALTHFDNKDTYV</sequence>
<dbReference type="PANTHER" id="PTHR47510:SF3">
    <property type="entry name" value="ENDO_EXONUCLEASE_PHOSPHATASE DOMAIN-CONTAINING PROTEIN"/>
    <property type="match status" value="1"/>
</dbReference>
<reference evidence="1" key="1">
    <citation type="submission" date="2023-06" db="EMBL/GenBank/DDBJ databases">
        <title>Male Hemibagrus guttatus genome.</title>
        <authorList>
            <person name="Bian C."/>
        </authorList>
    </citation>
    <scope>NUCLEOTIDE SEQUENCE</scope>
    <source>
        <strain evidence="1">Male_cb2023</strain>
        <tissue evidence="1">Muscle</tissue>
    </source>
</reference>
<name>A0AAE0V362_9TELE</name>
<dbReference type="EMBL" id="JAUCMX010000008">
    <property type="protein sequence ID" value="KAK3537580.1"/>
    <property type="molecule type" value="Genomic_DNA"/>
</dbReference>
<proteinExistence type="predicted"/>
<evidence type="ECO:0000313" key="2">
    <source>
        <dbReference type="Proteomes" id="UP001274896"/>
    </source>
</evidence>
<evidence type="ECO:0000313" key="1">
    <source>
        <dbReference type="EMBL" id="KAK3537580.1"/>
    </source>
</evidence>
<organism evidence="1 2">
    <name type="scientific">Hemibagrus guttatus</name>
    <dbReference type="NCBI Taxonomy" id="175788"/>
    <lineage>
        <taxon>Eukaryota</taxon>
        <taxon>Metazoa</taxon>
        <taxon>Chordata</taxon>
        <taxon>Craniata</taxon>
        <taxon>Vertebrata</taxon>
        <taxon>Euteleostomi</taxon>
        <taxon>Actinopterygii</taxon>
        <taxon>Neopterygii</taxon>
        <taxon>Teleostei</taxon>
        <taxon>Ostariophysi</taxon>
        <taxon>Siluriformes</taxon>
        <taxon>Bagridae</taxon>
        <taxon>Hemibagrus</taxon>
    </lineage>
</organism>
<accession>A0AAE0V362</accession>
<comment type="caution">
    <text evidence="1">The sequence shown here is derived from an EMBL/GenBank/DDBJ whole genome shotgun (WGS) entry which is preliminary data.</text>
</comment>
<keyword evidence="2" id="KW-1185">Reference proteome</keyword>
<dbReference type="Proteomes" id="UP001274896">
    <property type="component" value="Unassembled WGS sequence"/>
</dbReference>